<comment type="caution">
    <text evidence="1">The sequence shown here is derived from an EMBL/GenBank/DDBJ whole genome shotgun (WGS) entry which is preliminary data.</text>
</comment>
<name>A0ACA9Y4C2_9ASCO</name>
<accession>A0ACA9Y4C2</accession>
<proteinExistence type="predicted"/>
<evidence type="ECO:0000313" key="1">
    <source>
        <dbReference type="EMBL" id="CAH6719603.1"/>
    </source>
</evidence>
<sequence>MVFETLLPLSKGYLPSWLFFISTLSVFNSVQTYFSMDLSKKVYSNSKDITPLSVRTFGTWTFITSIVRLYGSWYTTTQPVYDLCLWSFIVASGHFNLEWLVYKNCKFDKGLMGPFIVSTVSIIWMISQRDFYLN</sequence>
<protein>
    <submittedName>
        <fullName evidence="1">Ergosterol biosynthetic protein 28</fullName>
    </submittedName>
</protein>
<organism evidence="1 2">
    <name type="scientific">[Candida] jaroonii</name>
    <dbReference type="NCBI Taxonomy" id="467808"/>
    <lineage>
        <taxon>Eukaryota</taxon>
        <taxon>Fungi</taxon>
        <taxon>Dikarya</taxon>
        <taxon>Ascomycota</taxon>
        <taxon>Saccharomycotina</taxon>
        <taxon>Pichiomycetes</taxon>
        <taxon>Debaryomycetaceae</taxon>
        <taxon>Yamadazyma</taxon>
    </lineage>
</organism>
<dbReference type="Proteomes" id="UP001152531">
    <property type="component" value="Unassembled WGS sequence"/>
</dbReference>
<reference evidence="1" key="1">
    <citation type="submission" date="2022-06" db="EMBL/GenBank/DDBJ databases">
        <authorList>
            <person name="Legras J.-L."/>
            <person name="Devillers H."/>
            <person name="Grondin C."/>
        </authorList>
    </citation>
    <scope>NUCLEOTIDE SEQUENCE</scope>
    <source>
        <strain evidence="1">CLIB 1444</strain>
    </source>
</reference>
<evidence type="ECO:0000313" key="2">
    <source>
        <dbReference type="Proteomes" id="UP001152531"/>
    </source>
</evidence>
<keyword evidence="2" id="KW-1185">Reference proteome</keyword>
<gene>
    <name evidence="1" type="ORF">CLIB1444_02S12376</name>
</gene>
<dbReference type="EMBL" id="CALSDN010000002">
    <property type="protein sequence ID" value="CAH6719603.1"/>
    <property type="molecule type" value="Genomic_DNA"/>
</dbReference>